<keyword evidence="3 6" id="KW-0812">Transmembrane</keyword>
<dbReference type="InterPro" id="IPR019734">
    <property type="entry name" value="TPR_rpt"/>
</dbReference>
<keyword evidence="2" id="KW-1003">Cell membrane</keyword>
<evidence type="ECO:0000256" key="5">
    <source>
        <dbReference type="ARBA" id="ARBA00023136"/>
    </source>
</evidence>
<dbReference type="Pfam" id="PF00884">
    <property type="entry name" value="Sulfatase"/>
    <property type="match status" value="1"/>
</dbReference>
<dbReference type="GO" id="GO:0005886">
    <property type="term" value="C:plasma membrane"/>
    <property type="evidence" value="ECO:0007669"/>
    <property type="project" value="UniProtKB-SubCell"/>
</dbReference>
<evidence type="ECO:0000313" key="8">
    <source>
        <dbReference type="EMBL" id="KKO00792.1"/>
    </source>
</evidence>
<keyword evidence="4 6" id="KW-1133">Transmembrane helix</keyword>
<dbReference type="SUPFAM" id="SSF48452">
    <property type="entry name" value="TPR-like"/>
    <property type="match status" value="1"/>
</dbReference>
<dbReference type="Gene3D" id="1.25.40.10">
    <property type="entry name" value="Tetratricopeptide repeat domain"/>
    <property type="match status" value="1"/>
</dbReference>
<dbReference type="SUPFAM" id="SSF53649">
    <property type="entry name" value="Alkaline phosphatase-like"/>
    <property type="match status" value="1"/>
</dbReference>
<keyword evidence="5 6" id="KW-0472">Membrane</keyword>
<dbReference type="AlphaFoldDB" id="A0A0F9XN40"/>
<evidence type="ECO:0000259" key="7">
    <source>
        <dbReference type="Pfam" id="PF00884"/>
    </source>
</evidence>
<evidence type="ECO:0000256" key="2">
    <source>
        <dbReference type="ARBA" id="ARBA00022475"/>
    </source>
</evidence>
<organism evidence="8">
    <name type="scientific">marine sediment metagenome</name>
    <dbReference type="NCBI Taxonomy" id="412755"/>
    <lineage>
        <taxon>unclassified sequences</taxon>
        <taxon>metagenomes</taxon>
        <taxon>ecological metagenomes</taxon>
    </lineage>
</organism>
<dbReference type="EMBL" id="LAZR01000038">
    <property type="protein sequence ID" value="KKO00792.1"/>
    <property type="molecule type" value="Genomic_DNA"/>
</dbReference>
<evidence type="ECO:0000256" key="1">
    <source>
        <dbReference type="ARBA" id="ARBA00004651"/>
    </source>
</evidence>
<feature type="transmembrane region" description="Helical" evidence="6">
    <location>
        <begin position="93"/>
        <end position="119"/>
    </location>
</feature>
<name>A0A0F9XN40_9ZZZZ</name>
<feature type="transmembrane region" description="Helical" evidence="6">
    <location>
        <begin position="174"/>
        <end position="191"/>
    </location>
</feature>
<feature type="domain" description="Sulfatase N-terminal" evidence="7">
    <location>
        <begin position="248"/>
        <end position="538"/>
    </location>
</feature>
<comment type="caution">
    <text evidence="8">The sequence shown here is derived from an EMBL/GenBank/DDBJ whole genome shotgun (WGS) entry which is preliminary data.</text>
</comment>
<dbReference type="InterPro" id="IPR011990">
    <property type="entry name" value="TPR-like_helical_dom_sf"/>
</dbReference>
<feature type="transmembrane region" description="Helical" evidence="6">
    <location>
        <begin position="139"/>
        <end position="162"/>
    </location>
</feature>
<dbReference type="InterPro" id="IPR017850">
    <property type="entry name" value="Alkaline_phosphatase_core_sf"/>
</dbReference>
<evidence type="ECO:0000256" key="4">
    <source>
        <dbReference type="ARBA" id="ARBA00022989"/>
    </source>
</evidence>
<proteinExistence type="predicted"/>
<sequence length="800" mass="90779">MQKQLKIMNTSSIDRYSLKQYTRLMMSFFGCLLVLTLFQYGMLYYKGVLDSIFSTSLLKAIVHQIGFTALMGIILVFPFNFWENLRSKYGFNLVFVLLSIILIIEAMLTAYYCTTLVPLGSDLLGYSYADMKITIANSGGYIISLYLLIASTILIGLFLGLYRITSKFYNRISKMYPFTIVLFSLFVASLFTDGKPINQNKVQYLAVNLYNSSTEDNSYTSTEEYPLVESANIENVLGEYFELKEEKPNIVFIMVEGLGRDFVGEGAEYGGFTPYLDSLTTKSLYWENFLSNTGRTFGVLPSLLGSLPFGKSGFMELEEYPNKLTLFSVLKNNGYHTSFYQGTNSSFDKVDRFLKSENVDFVLDKSGFGNKYQQQAEDAAGSSWGFPDLELFKKSISLERGENQPRLEVYMTISTHEPFIPPSQDVYEGKVKNILSKGGFDSRVEKVIEKNDNVFATLLYTDSSIKWFMESYKSQPNYENTIFIITGDHRLIPIPQRNNISRFHVPLIMYSPMLKSTRKMSSVSSHFDVTPSILALLNGSYELKMPKKVAWMGGAIDMQTAFRSTKNIPLMRNKNELKEYISGEKLYTDGDIMQLDENMDISSAFGGGAIESTLERFKSVNHYVTTENKIIPDSLAIFTIQKEKFTDSETVWLNSVYDGKDSDKGYFKARDLAWNKKWDKALLLCRYNLSGAPSHIDTKILMGRVNSWKGNHEKAAEILQECISINPNYIDSYAALFDVYYWSDKLKEGLELIDKVQANSSSANEIADKISRARTIARNAGIKVHQPEKKEPANTIASVK</sequence>
<dbReference type="CDD" id="cd16015">
    <property type="entry name" value="LTA_synthase"/>
    <property type="match status" value="1"/>
</dbReference>
<feature type="transmembrane region" description="Helical" evidence="6">
    <location>
        <begin position="21"/>
        <end position="41"/>
    </location>
</feature>
<dbReference type="InterPro" id="IPR000917">
    <property type="entry name" value="Sulfatase_N"/>
</dbReference>
<dbReference type="InterPro" id="IPR050448">
    <property type="entry name" value="OpgB/LTA_synthase_biosynth"/>
</dbReference>
<dbReference type="Gene3D" id="3.40.720.10">
    <property type="entry name" value="Alkaline Phosphatase, subunit A"/>
    <property type="match status" value="1"/>
</dbReference>
<dbReference type="PANTHER" id="PTHR47371">
    <property type="entry name" value="LIPOTEICHOIC ACID SYNTHASE"/>
    <property type="match status" value="1"/>
</dbReference>
<protein>
    <recommendedName>
        <fullName evidence="7">Sulfatase N-terminal domain-containing protein</fullName>
    </recommendedName>
</protein>
<dbReference type="PANTHER" id="PTHR47371:SF3">
    <property type="entry name" value="PHOSPHOGLYCEROL TRANSFERASE I"/>
    <property type="match status" value="1"/>
</dbReference>
<feature type="transmembrane region" description="Helical" evidence="6">
    <location>
        <begin position="61"/>
        <end position="81"/>
    </location>
</feature>
<dbReference type="PROSITE" id="PS50005">
    <property type="entry name" value="TPR"/>
    <property type="match status" value="1"/>
</dbReference>
<evidence type="ECO:0000256" key="3">
    <source>
        <dbReference type="ARBA" id="ARBA00022692"/>
    </source>
</evidence>
<reference evidence="8" key="1">
    <citation type="journal article" date="2015" name="Nature">
        <title>Complex archaea that bridge the gap between prokaryotes and eukaryotes.</title>
        <authorList>
            <person name="Spang A."/>
            <person name="Saw J.H."/>
            <person name="Jorgensen S.L."/>
            <person name="Zaremba-Niedzwiedzka K."/>
            <person name="Martijn J."/>
            <person name="Lind A.E."/>
            <person name="van Eijk R."/>
            <person name="Schleper C."/>
            <person name="Guy L."/>
            <person name="Ettema T.J."/>
        </authorList>
    </citation>
    <scope>NUCLEOTIDE SEQUENCE</scope>
</reference>
<gene>
    <name evidence="8" type="ORF">LCGC14_0121980</name>
</gene>
<accession>A0A0F9XN40</accession>
<comment type="subcellular location">
    <subcellularLocation>
        <location evidence="1">Cell membrane</location>
        <topology evidence="1">Multi-pass membrane protein</topology>
    </subcellularLocation>
</comment>
<evidence type="ECO:0000256" key="6">
    <source>
        <dbReference type="SAM" id="Phobius"/>
    </source>
</evidence>